<organism evidence="3 4">
    <name type="scientific">Roseomonas populi</name>
    <dbReference type="NCBI Taxonomy" id="3121582"/>
    <lineage>
        <taxon>Bacteria</taxon>
        <taxon>Pseudomonadati</taxon>
        <taxon>Pseudomonadota</taxon>
        <taxon>Alphaproteobacteria</taxon>
        <taxon>Acetobacterales</taxon>
        <taxon>Roseomonadaceae</taxon>
        <taxon>Roseomonas</taxon>
    </lineage>
</organism>
<sequence length="113" mass="12624">MTRRLLLQTIAAALALPALAGTALARDDDDDDDDHDRARAALAAGEIRPLTEILAGVERRYVGRVIETDLDRDDGRWIYEFKLLPPTGRMFELRVDAANGNVLRTKGPVQERR</sequence>
<comment type="caution">
    <text evidence="3">The sequence shown here is derived from an EMBL/GenBank/DDBJ whole genome shotgun (WGS) entry which is preliminary data.</text>
</comment>
<dbReference type="Pfam" id="PF03413">
    <property type="entry name" value="PepSY"/>
    <property type="match status" value="1"/>
</dbReference>
<accession>A0ABT1X2M3</accession>
<name>A0ABT1X2M3_9PROT</name>
<evidence type="ECO:0000313" key="3">
    <source>
        <dbReference type="EMBL" id="MCR0982345.1"/>
    </source>
</evidence>
<dbReference type="Proteomes" id="UP001524642">
    <property type="component" value="Unassembled WGS sequence"/>
</dbReference>
<dbReference type="RefSeq" id="WP_257716017.1">
    <property type="nucleotide sequence ID" value="NZ_JANJOU010000007.1"/>
</dbReference>
<evidence type="ECO:0000259" key="2">
    <source>
        <dbReference type="Pfam" id="PF03413"/>
    </source>
</evidence>
<proteinExistence type="predicted"/>
<feature type="signal peptide" evidence="1">
    <location>
        <begin position="1"/>
        <end position="20"/>
    </location>
</feature>
<feature type="domain" description="PepSY" evidence="2">
    <location>
        <begin position="51"/>
        <end position="105"/>
    </location>
</feature>
<evidence type="ECO:0000256" key="1">
    <source>
        <dbReference type="SAM" id="SignalP"/>
    </source>
</evidence>
<feature type="chain" id="PRO_5047450766" evidence="1">
    <location>
        <begin position="21"/>
        <end position="113"/>
    </location>
</feature>
<evidence type="ECO:0000313" key="4">
    <source>
        <dbReference type="Proteomes" id="UP001524642"/>
    </source>
</evidence>
<dbReference type="InterPro" id="IPR025711">
    <property type="entry name" value="PepSY"/>
</dbReference>
<keyword evidence="1" id="KW-0732">Signal</keyword>
<dbReference type="EMBL" id="JANJOU010000007">
    <property type="protein sequence ID" value="MCR0982345.1"/>
    <property type="molecule type" value="Genomic_DNA"/>
</dbReference>
<reference evidence="3 4" key="1">
    <citation type="submission" date="2022-06" db="EMBL/GenBank/DDBJ databases">
        <title>Roseomonas CN29.</title>
        <authorList>
            <person name="Cheng Y."/>
            <person name="He X."/>
        </authorList>
    </citation>
    <scope>NUCLEOTIDE SEQUENCE [LARGE SCALE GENOMIC DNA]</scope>
    <source>
        <strain evidence="3 4">CN29</strain>
    </source>
</reference>
<gene>
    <name evidence="3" type="ORF">NRP21_09825</name>
</gene>
<protein>
    <submittedName>
        <fullName evidence="3">PepSY domain-containing protein</fullName>
    </submittedName>
</protein>
<keyword evidence="4" id="KW-1185">Reference proteome</keyword>
<dbReference type="Gene3D" id="3.10.450.40">
    <property type="match status" value="1"/>
</dbReference>